<protein>
    <submittedName>
        <fullName evidence="2">Uncharacterized protein</fullName>
    </submittedName>
</protein>
<sequence length="73" mass="7485">MVSATVPVINTKNLPIAATDIQTTSQPASRAVTTTKQASPSTTWTRSLFPSKPSTIIDLAPSSASGRVDTVGG</sequence>
<accession>A0A9D4JUK5</accession>
<comment type="caution">
    <text evidence="2">The sequence shown here is derived from an EMBL/GenBank/DDBJ whole genome shotgun (WGS) entry which is preliminary data.</text>
</comment>
<organism evidence="2 3">
    <name type="scientific">Dreissena polymorpha</name>
    <name type="common">Zebra mussel</name>
    <name type="synonym">Mytilus polymorpha</name>
    <dbReference type="NCBI Taxonomy" id="45954"/>
    <lineage>
        <taxon>Eukaryota</taxon>
        <taxon>Metazoa</taxon>
        <taxon>Spiralia</taxon>
        <taxon>Lophotrochozoa</taxon>
        <taxon>Mollusca</taxon>
        <taxon>Bivalvia</taxon>
        <taxon>Autobranchia</taxon>
        <taxon>Heteroconchia</taxon>
        <taxon>Euheterodonta</taxon>
        <taxon>Imparidentia</taxon>
        <taxon>Neoheterodontei</taxon>
        <taxon>Myida</taxon>
        <taxon>Dreissenoidea</taxon>
        <taxon>Dreissenidae</taxon>
        <taxon>Dreissena</taxon>
    </lineage>
</organism>
<evidence type="ECO:0000313" key="2">
    <source>
        <dbReference type="EMBL" id="KAH3820777.1"/>
    </source>
</evidence>
<feature type="region of interest" description="Disordered" evidence="1">
    <location>
        <begin position="27"/>
        <end position="47"/>
    </location>
</feature>
<dbReference type="AlphaFoldDB" id="A0A9D4JUK5"/>
<reference evidence="2" key="1">
    <citation type="journal article" date="2019" name="bioRxiv">
        <title>The Genome of the Zebra Mussel, Dreissena polymorpha: A Resource for Invasive Species Research.</title>
        <authorList>
            <person name="McCartney M.A."/>
            <person name="Auch B."/>
            <person name="Kono T."/>
            <person name="Mallez S."/>
            <person name="Zhang Y."/>
            <person name="Obille A."/>
            <person name="Becker A."/>
            <person name="Abrahante J.E."/>
            <person name="Garbe J."/>
            <person name="Badalamenti J.P."/>
            <person name="Herman A."/>
            <person name="Mangelson H."/>
            <person name="Liachko I."/>
            <person name="Sullivan S."/>
            <person name="Sone E.D."/>
            <person name="Koren S."/>
            <person name="Silverstein K.A.T."/>
            <person name="Beckman K.B."/>
            <person name="Gohl D.M."/>
        </authorList>
    </citation>
    <scope>NUCLEOTIDE SEQUENCE</scope>
    <source>
        <strain evidence="2">Duluth1</strain>
        <tissue evidence="2">Whole animal</tissue>
    </source>
</reference>
<name>A0A9D4JUK5_DREPO</name>
<evidence type="ECO:0000256" key="1">
    <source>
        <dbReference type="SAM" id="MobiDB-lite"/>
    </source>
</evidence>
<gene>
    <name evidence="2" type="ORF">DPMN_122526</name>
</gene>
<proteinExistence type="predicted"/>
<dbReference type="EMBL" id="JAIWYP010000005">
    <property type="protein sequence ID" value="KAH3820777.1"/>
    <property type="molecule type" value="Genomic_DNA"/>
</dbReference>
<evidence type="ECO:0000313" key="3">
    <source>
        <dbReference type="Proteomes" id="UP000828390"/>
    </source>
</evidence>
<reference evidence="2" key="2">
    <citation type="submission" date="2020-11" db="EMBL/GenBank/DDBJ databases">
        <authorList>
            <person name="McCartney M.A."/>
            <person name="Auch B."/>
            <person name="Kono T."/>
            <person name="Mallez S."/>
            <person name="Becker A."/>
            <person name="Gohl D.M."/>
            <person name="Silverstein K.A.T."/>
            <person name="Koren S."/>
            <person name="Bechman K.B."/>
            <person name="Herman A."/>
            <person name="Abrahante J.E."/>
            <person name="Garbe J."/>
        </authorList>
    </citation>
    <scope>NUCLEOTIDE SEQUENCE</scope>
    <source>
        <strain evidence="2">Duluth1</strain>
        <tissue evidence="2">Whole animal</tissue>
    </source>
</reference>
<dbReference type="Proteomes" id="UP000828390">
    <property type="component" value="Unassembled WGS sequence"/>
</dbReference>
<keyword evidence="3" id="KW-1185">Reference proteome</keyword>